<name>A0A6C0B609_9ZZZZ</name>
<sequence>MYSKIVDPTTSKEILLNTQLGKEILRNYLNVLNGGAQRAPAATTIQQAWRGRAAAKIALPQPPFRASIGDLVSGNGIIEGVFRVKSTQMTVQTHVNQKIMNMCELDHVLIPEILYNDSYVKKVWPELFILSDNMLMPANDIHLISMILDLDNKMTEQTRIRLNTESWVFDADIVLILNASDRAGAGPDSRNGLIAFLEVPERAAAQTSTKTAQTSPTRRCWPIMGQESNEPFEVDDVHFSFKLLNIEFLVAIINIIQPNQSSESEPAYPGLGSNVDDLWNPVYWEMLINDHRRLENLFPGPFERYQEIMGSRGWEAAGVNTLPPADIARGELLQEIRNWHRIRSEAIGMEFTPETPFRLQGPIPPPPPLLPESTLPPDFLTAFGSPPHLVGEAPSEEIEEIEEEEIEEID</sequence>
<accession>A0A6C0B609</accession>
<feature type="compositionally biased region" description="Acidic residues" evidence="1">
    <location>
        <begin position="394"/>
        <end position="410"/>
    </location>
</feature>
<protein>
    <submittedName>
        <fullName evidence="2">Uncharacterized protein</fullName>
    </submittedName>
</protein>
<feature type="region of interest" description="Disordered" evidence="1">
    <location>
        <begin position="361"/>
        <end position="410"/>
    </location>
</feature>
<dbReference type="AlphaFoldDB" id="A0A6C0B609"/>
<reference evidence="2" key="1">
    <citation type="journal article" date="2020" name="Nature">
        <title>Giant virus diversity and host interactions through global metagenomics.</title>
        <authorList>
            <person name="Schulz F."/>
            <person name="Roux S."/>
            <person name="Paez-Espino D."/>
            <person name="Jungbluth S."/>
            <person name="Walsh D.A."/>
            <person name="Denef V.J."/>
            <person name="McMahon K.D."/>
            <person name="Konstantinidis K.T."/>
            <person name="Eloe-Fadrosh E.A."/>
            <person name="Kyrpides N.C."/>
            <person name="Woyke T."/>
        </authorList>
    </citation>
    <scope>NUCLEOTIDE SEQUENCE</scope>
    <source>
        <strain evidence="2">GVMAG-M-3300009422-16</strain>
    </source>
</reference>
<evidence type="ECO:0000256" key="1">
    <source>
        <dbReference type="SAM" id="MobiDB-lite"/>
    </source>
</evidence>
<proteinExistence type="predicted"/>
<organism evidence="2">
    <name type="scientific">viral metagenome</name>
    <dbReference type="NCBI Taxonomy" id="1070528"/>
    <lineage>
        <taxon>unclassified sequences</taxon>
        <taxon>metagenomes</taxon>
        <taxon>organismal metagenomes</taxon>
    </lineage>
</organism>
<evidence type="ECO:0000313" key="2">
    <source>
        <dbReference type="EMBL" id="QHS86968.1"/>
    </source>
</evidence>
<dbReference type="EMBL" id="MN739068">
    <property type="protein sequence ID" value="QHS86968.1"/>
    <property type="molecule type" value="Genomic_DNA"/>
</dbReference>